<reference evidence="9 10" key="1">
    <citation type="submission" date="2015-11" db="EMBL/GenBank/DDBJ databases">
        <title>Exploring the genomic traits of fungus-feeding bacterial genus Collimonas.</title>
        <authorList>
            <person name="Song C."/>
            <person name="Schmidt R."/>
            <person name="de Jager V."/>
            <person name="Krzyzanowska D."/>
            <person name="Jongedijk E."/>
            <person name="Cankar K."/>
            <person name="Beekwilder J."/>
            <person name="van Veen A."/>
            <person name="de Boer W."/>
            <person name="van Veen J.A."/>
            <person name="Garbeva P."/>
        </authorList>
    </citation>
    <scope>NUCLEOTIDE SEQUENCE [LARGE SCALE GENOMIC DNA]</scope>
    <source>
        <strain evidence="9 10">Ter6</strain>
    </source>
</reference>
<dbReference type="RefSeq" id="WP_061539970.1">
    <property type="nucleotide sequence ID" value="NZ_CP013232.1"/>
</dbReference>
<dbReference type="InterPro" id="IPR018093">
    <property type="entry name" value="BCCT_CS"/>
</dbReference>
<dbReference type="PANTHER" id="PTHR30047:SF7">
    <property type="entry name" value="HIGH-AFFINITY CHOLINE TRANSPORT PROTEIN"/>
    <property type="match status" value="1"/>
</dbReference>
<dbReference type="AlphaFoldDB" id="A0A127PBM6"/>
<dbReference type="PROSITE" id="PS01303">
    <property type="entry name" value="BCCT"/>
    <property type="match status" value="1"/>
</dbReference>
<comment type="similarity">
    <text evidence="2">Belongs to the BCCT transporter (TC 2.A.15) family.</text>
</comment>
<evidence type="ECO:0000256" key="1">
    <source>
        <dbReference type="ARBA" id="ARBA00004651"/>
    </source>
</evidence>
<gene>
    <name evidence="9" type="ORF">CFter6_2403</name>
</gene>
<keyword evidence="6 8" id="KW-1133">Transmembrane helix</keyword>
<comment type="subcellular location">
    <subcellularLocation>
        <location evidence="1">Cell membrane</location>
        <topology evidence="1">Multi-pass membrane protein</topology>
    </subcellularLocation>
</comment>
<keyword evidence="5 8" id="KW-0812">Transmembrane</keyword>
<evidence type="ECO:0000256" key="3">
    <source>
        <dbReference type="ARBA" id="ARBA00022448"/>
    </source>
</evidence>
<dbReference type="PATRIC" id="fig|158899.10.peg.2398"/>
<evidence type="ECO:0000313" key="10">
    <source>
        <dbReference type="Proteomes" id="UP000072421"/>
    </source>
</evidence>
<feature type="transmembrane region" description="Helical" evidence="8">
    <location>
        <begin position="217"/>
        <end position="238"/>
    </location>
</feature>
<name>A0A127PBM6_9BURK</name>
<dbReference type="EMBL" id="CP013232">
    <property type="protein sequence ID" value="AMO95075.1"/>
    <property type="molecule type" value="Genomic_DNA"/>
</dbReference>
<keyword evidence="3" id="KW-0813">Transport</keyword>
<feature type="transmembrane region" description="Helical" evidence="8">
    <location>
        <begin position="80"/>
        <end position="100"/>
    </location>
</feature>
<dbReference type="GO" id="GO:0005886">
    <property type="term" value="C:plasma membrane"/>
    <property type="evidence" value="ECO:0007669"/>
    <property type="project" value="UniProtKB-SubCell"/>
</dbReference>
<feature type="transmembrane region" description="Helical" evidence="8">
    <location>
        <begin position="250"/>
        <end position="270"/>
    </location>
</feature>
<protein>
    <submittedName>
        <fullName evidence="9">Transporter, betaine/carnitine/choline transporter family protein</fullName>
    </submittedName>
</protein>
<feature type="transmembrane region" description="Helical" evidence="8">
    <location>
        <begin position="305"/>
        <end position="323"/>
    </location>
</feature>
<evidence type="ECO:0000313" key="9">
    <source>
        <dbReference type="EMBL" id="AMO95075.1"/>
    </source>
</evidence>
<feature type="transmembrane region" description="Helical" evidence="8">
    <location>
        <begin position="389"/>
        <end position="412"/>
    </location>
</feature>
<proteinExistence type="inferred from homology"/>
<organism evidence="9">
    <name type="scientific">Collimonas fungivorans</name>
    <dbReference type="NCBI Taxonomy" id="158899"/>
    <lineage>
        <taxon>Bacteria</taxon>
        <taxon>Pseudomonadati</taxon>
        <taxon>Pseudomonadota</taxon>
        <taxon>Betaproteobacteria</taxon>
        <taxon>Burkholderiales</taxon>
        <taxon>Oxalobacteraceae</taxon>
        <taxon>Collimonas</taxon>
    </lineage>
</organism>
<feature type="transmembrane region" description="Helical" evidence="8">
    <location>
        <begin position="133"/>
        <end position="152"/>
    </location>
</feature>
<evidence type="ECO:0000256" key="6">
    <source>
        <dbReference type="ARBA" id="ARBA00022989"/>
    </source>
</evidence>
<evidence type="ECO:0000256" key="8">
    <source>
        <dbReference type="SAM" id="Phobius"/>
    </source>
</evidence>
<evidence type="ECO:0000256" key="2">
    <source>
        <dbReference type="ARBA" id="ARBA00005658"/>
    </source>
</evidence>
<dbReference type="NCBIfam" id="TIGR00842">
    <property type="entry name" value="bcct"/>
    <property type="match status" value="1"/>
</dbReference>
<keyword evidence="4" id="KW-1003">Cell membrane</keyword>
<sequence length="511" mass="55587">MVFIASLALLSLFVLWGALSPLSLAAVMQAALGSTIVNFGWFYLLSMFSFLVFALYLAFGRFGAIRLGGEDAEPDFSRHSWFAMLFAAGMGIGLVFWGVAEPVSHFATPPSGPAGGPEAARIGLRYAFFHWGLHPWAAYCVVALALAFFQFNRNRPMLMSTTFEPLIGKYAQGFLGQAIDILAIIATAIGVATSLGFGTLQISSGLHKVFGLDNGLSLQLSVIAVAAVLYLASSLSGLDRGVKILSNLNMVLALLLMLFVLALGPTLFIMDALTTTLGDYLDNLISMSMRMTPFSKGTWIADWTLFYWAWWVTWAPFVGTFIARISRGRTIREFVTGVLLVPSLISFLWFATFGGAALHGIMFEHLPLVDIVKQDSSLALFALLDHLPWATLTSLIAIVLVSVFFITSADSATFVLGMMSSKGSPAPSARIKLTWGVLTALIAAVLLMAGGLKGLQTTSIVIALPFMIIMLLMCVSLFRALGEEADTLERRRHARDRLLERLLREREQTPS</sequence>
<feature type="transmembrane region" description="Helical" evidence="8">
    <location>
        <begin position="41"/>
        <end position="59"/>
    </location>
</feature>
<feature type="transmembrane region" description="Helical" evidence="8">
    <location>
        <begin position="335"/>
        <end position="358"/>
    </location>
</feature>
<dbReference type="PANTHER" id="PTHR30047">
    <property type="entry name" value="HIGH-AFFINITY CHOLINE TRANSPORT PROTEIN-RELATED"/>
    <property type="match status" value="1"/>
</dbReference>
<dbReference type="Pfam" id="PF02028">
    <property type="entry name" value="BCCT"/>
    <property type="match status" value="1"/>
</dbReference>
<evidence type="ECO:0000256" key="7">
    <source>
        <dbReference type="ARBA" id="ARBA00023136"/>
    </source>
</evidence>
<dbReference type="InterPro" id="IPR000060">
    <property type="entry name" value="BCCT_transptr"/>
</dbReference>
<evidence type="ECO:0000256" key="5">
    <source>
        <dbReference type="ARBA" id="ARBA00022692"/>
    </source>
</evidence>
<dbReference type="GO" id="GO:0022857">
    <property type="term" value="F:transmembrane transporter activity"/>
    <property type="evidence" value="ECO:0007669"/>
    <property type="project" value="InterPro"/>
</dbReference>
<feature type="transmembrane region" description="Helical" evidence="8">
    <location>
        <begin position="173"/>
        <end position="197"/>
    </location>
</feature>
<feature type="transmembrane region" description="Helical" evidence="8">
    <location>
        <begin position="458"/>
        <end position="482"/>
    </location>
</feature>
<accession>A0A127PBM6</accession>
<dbReference type="OrthoDB" id="9775735at2"/>
<keyword evidence="7 8" id="KW-0472">Membrane</keyword>
<evidence type="ECO:0000256" key="4">
    <source>
        <dbReference type="ARBA" id="ARBA00022475"/>
    </source>
</evidence>
<feature type="transmembrane region" description="Helical" evidence="8">
    <location>
        <begin position="433"/>
        <end position="452"/>
    </location>
</feature>
<dbReference type="Proteomes" id="UP000072421">
    <property type="component" value="Chromosome"/>
</dbReference>